<keyword evidence="2" id="KW-1185">Reference proteome</keyword>
<evidence type="ECO:0000313" key="2">
    <source>
        <dbReference type="Proteomes" id="UP001434883"/>
    </source>
</evidence>
<gene>
    <name evidence="1" type="ORF">XENOCAPTIV_018100</name>
</gene>
<name>A0ABV0SH45_9TELE</name>
<comment type="caution">
    <text evidence="1">The sequence shown here is derived from an EMBL/GenBank/DDBJ whole genome shotgun (WGS) entry which is preliminary data.</text>
</comment>
<accession>A0ABV0SH45</accession>
<dbReference type="Proteomes" id="UP001434883">
    <property type="component" value="Unassembled WGS sequence"/>
</dbReference>
<dbReference type="EMBL" id="JAHRIN010079412">
    <property type="protein sequence ID" value="MEQ2219446.1"/>
    <property type="molecule type" value="Genomic_DNA"/>
</dbReference>
<proteinExistence type="predicted"/>
<reference evidence="1 2" key="1">
    <citation type="submission" date="2021-06" db="EMBL/GenBank/DDBJ databases">
        <authorList>
            <person name="Palmer J.M."/>
        </authorList>
    </citation>
    <scope>NUCLEOTIDE SEQUENCE [LARGE SCALE GENOMIC DNA]</scope>
    <source>
        <strain evidence="1 2">XC_2019</strain>
        <tissue evidence="1">Muscle</tissue>
    </source>
</reference>
<evidence type="ECO:0000313" key="1">
    <source>
        <dbReference type="EMBL" id="MEQ2219446.1"/>
    </source>
</evidence>
<protein>
    <submittedName>
        <fullName evidence="1">Uncharacterized protein</fullName>
    </submittedName>
</protein>
<organism evidence="1 2">
    <name type="scientific">Xenoophorus captivus</name>
    <dbReference type="NCBI Taxonomy" id="1517983"/>
    <lineage>
        <taxon>Eukaryota</taxon>
        <taxon>Metazoa</taxon>
        <taxon>Chordata</taxon>
        <taxon>Craniata</taxon>
        <taxon>Vertebrata</taxon>
        <taxon>Euteleostomi</taxon>
        <taxon>Actinopterygii</taxon>
        <taxon>Neopterygii</taxon>
        <taxon>Teleostei</taxon>
        <taxon>Neoteleostei</taxon>
        <taxon>Acanthomorphata</taxon>
        <taxon>Ovalentaria</taxon>
        <taxon>Atherinomorphae</taxon>
        <taxon>Cyprinodontiformes</taxon>
        <taxon>Goodeidae</taxon>
        <taxon>Xenoophorus</taxon>
    </lineage>
</organism>
<sequence>MIERQPWIQFEEFMSVCQQRDISALYLPCPDDHQCGRDRTIGKGVLLYSQWHHGKSAATPPFPNVGSRLNAIYFESSRKVCGWSELGGEDMAPGGRDKLPGAVYVDVQLGIDRLF</sequence>